<comment type="caution">
    <text evidence="1">The sequence shown here is derived from an EMBL/GenBank/DDBJ whole genome shotgun (WGS) entry which is preliminary data.</text>
</comment>
<reference evidence="1" key="1">
    <citation type="submission" date="2022-08" db="EMBL/GenBank/DDBJ databases">
        <title>Chelativorans sichuanense sp. nov., a paraffin oil-degrading bacterium isolated from a mixture of oil-based drill cuttings and paddy soil.</title>
        <authorList>
            <person name="Yu J."/>
            <person name="Liu H."/>
            <person name="Chen Q."/>
        </authorList>
    </citation>
    <scope>NUCLEOTIDE SEQUENCE</scope>
    <source>
        <strain evidence="1">SCAU 2101</strain>
    </source>
</reference>
<dbReference type="AlphaFoldDB" id="A0A9X3B5K9"/>
<dbReference type="RefSeq" id="WP_261513514.1">
    <property type="nucleotide sequence ID" value="NZ_JAODNV010000003.1"/>
</dbReference>
<proteinExistence type="predicted"/>
<evidence type="ECO:0000313" key="2">
    <source>
        <dbReference type="Proteomes" id="UP001149009"/>
    </source>
</evidence>
<dbReference type="EMBL" id="JAODNV010000003">
    <property type="protein sequence ID" value="MCT8988867.1"/>
    <property type="molecule type" value="Genomic_DNA"/>
</dbReference>
<dbReference type="Proteomes" id="UP001149009">
    <property type="component" value="Unassembled WGS sequence"/>
</dbReference>
<protein>
    <submittedName>
        <fullName evidence="1">Uncharacterized protein</fullName>
    </submittedName>
</protein>
<sequence length="59" mass="6913">MADRKLKPSEQRRIDQQQALLEAIRRSHEHRVEEAKMEEAGRRHLLGKILQEARKRGGA</sequence>
<organism evidence="1 2">
    <name type="scientific">Chelativorans petroleitrophicus</name>
    <dbReference type="NCBI Taxonomy" id="2975484"/>
    <lineage>
        <taxon>Bacteria</taxon>
        <taxon>Pseudomonadati</taxon>
        <taxon>Pseudomonadota</taxon>
        <taxon>Alphaproteobacteria</taxon>
        <taxon>Hyphomicrobiales</taxon>
        <taxon>Phyllobacteriaceae</taxon>
        <taxon>Chelativorans</taxon>
    </lineage>
</organism>
<name>A0A9X3B5K9_9HYPH</name>
<accession>A0A9X3B5K9</accession>
<evidence type="ECO:0000313" key="1">
    <source>
        <dbReference type="EMBL" id="MCT8988867.1"/>
    </source>
</evidence>
<keyword evidence="2" id="KW-1185">Reference proteome</keyword>
<gene>
    <name evidence="1" type="ORF">NYR54_00960</name>
</gene>